<dbReference type="STRING" id="673521.SAMN05660991_01513"/>
<evidence type="ECO:0000259" key="1">
    <source>
        <dbReference type="PROSITE" id="PS51819"/>
    </source>
</evidence>
<dbReference type="InterPro" id="IPR037523">
    <property type="entry name" value="VOC_core"/>
</dbReference>
<dbReference type="PANTHER" id="PTHR35908">
    <property type="entry name" value="HYPOTHETICAL FUSION PROTEIN"/>
    <property type="match status" value="1"/>
</dbReference>
<dbReference type="OrthoDB" id="4211373at2"/>
<dbReference type="Gene3D" id="3.10.180.10">
    <property type="entry name" value="2,3-Dihydroxybiphenyl 1,2-Dioxygenase, domain 1"/>
    <property type="match status" value="1"/>
</dbReference>
<dbReference type="PROSITE" id="PS51819">
    <property type="entry name" value="VOC"/>
    <property type="match status" value="1"/>
</dbReference>
<organism evidence="2 3">
    <name type="scientific">Trujillonella endophytica</name>
    <dbReference type="NCBI Taxonomy" id="673521"/>
    <lineage>
        <taxon>Bacteria</taxon>
        <taxon>Bacillati</taxon>
        <taxon>Actinomycetota</taxon>
        <taxon>Actinomycetes</taxon>
        <taxon>Geodermatophilales</taxon>
        <taxon>Geodermatophilaceae</taxon>
        <taxon>Trujillonella</taxon>
    </lineage>
</organism>
<name>A0A1H8S8W8_9ACTN</name>
<reference evidence="3" key="1">
    <citation type="submission" date="2016-10" db="EMBL/GenBank/DDBJ databases">
        <authorList>
            <person name="Varghese N."/>
            <person name="Submissions S."/>
        </authorList>
    </citation>
    <scope>NUCLEOTIDE SEQUENCE [LARGE SCALE GENOMIC DNA]</scope>
    <source>
        <strain evidence="3">DSM 45413</strain>
    </source>
</reference>
<protein>
    <recommendedName>
        <fullName evidence="1">VOC domain-containing protein</fullName>
    </recommendedName>
</protein>
<dbReference type="InterPro" id="IPR029068">
    <property type="entry name" value="Glyas_Bleomycin-R_OHBP_Dase"/>
</dbReference>
<feature type="domain" description="VOC" evidence="1">
    <location>
        <begin position="6"/>
        <end position="124"/>
    </location>
</feature>
<accession>A0A1H8S8W8</accession>
<dbReference type="SUPFAM" id="SSF54593">
    <property type="entry name" value="Glyoxalase/Bleomycin resistance protein/Dihydroxybiphenyl dioxygenase"/>
    <property type="match status" value="1"/>
</dbReference>
<gene>
    <name evidence="2" type="ORF">SAMN05660991_01513</name>
</gene>
<dbReference type="Proteomes" id="UP000198960">
    <property type="component" value="Unassembled WGS sequence"/>
</dbReference>
<dbReference type="Pfam" id="PF18029">
    <property type="entry name" value="Glyoxalase_6"/>
    <property type="match status" value="1"/>
</dbReference>
<dbReference type="PANTHER" id="PTHR35908:SF1">
    <property type="entry name" value="CONSERVED PROTEIN"/>
    <property type="match status" value="1"/>
</dbReference>
<dbReference type="RefSeq" id="WP_091941783.1">
    <property type="nucleotide sequence ID" value="NZ_FOEE01000004.1"/>
</dbReference>
<dbReference type="EMBL" id="FOEE01000004">
    <property type="protein sequence ID" value="SEO75045.1"/>
    <property type="molecule type" value="Genomic_DNA"/>
</dbReference>
<evidence type="ECO:0000313" key="3">
    <source>
        <dbReference type="Proteomes" id="UP000198960"/>
    </source>
</evidence>
<sequence>MTPTVRLTAAVLGTPDPRGLARFCQRLLGWPIRDDTDEWATLRPEGSAGLSFQLERDHVPPVWPQEPGAQQMQLHLDFEVDDLTAACEHAESIGARRLGGHSDADEAVAVYADPAGHPFCLFVSFG</sequence>
<dbReference type="InterPro" id="IPR041581">
    <property type="entry name" value="Glyoxalase_6"/>
</dbReference>
<keyword evidence="3" id="KW-1185">Reference proteome</keyword>
<evidence type="ECO:0000313" key="2">
    <source>
        <dbReference type="EMBL" id="SEO75045.1"/>
    </source>
</evidence>
<dbReference type="AlphaFoldDB" id="A0A1H8S8W8"/>
<proteinExistence type="predicted"/>